<evidence type="ECO:0000256" key="3">
    <source>
        <dbReference type="ARBA" id="ARBA00010199"/>
    </source>
</evidence>
<comment type="similarity">
    <text evidence="3">Belongs to the multi antimicrobial extrusion (MATE) (TC 2.A.66.1) family.</text>
</comment>
<evidence type="ECO:0000313" key="15">
    <source>
        <dbReference type="Proteomes" id="UP000659630"/>
    </source>
</evidence>
<dbReference type="RefSeq" id="WP_186888328.1">
    <property type="nucleotide sequence ID" value="NZ_JACONZ010000004.1"/>
</dbReference>
<feature type="transmembrane region" description="Helical" evidence="13">
    <location>
        <begin position="12"/>
        <end position="33"/>
    </location>
</feature>
<keyword evidence="9 13" id="KW-1133">Transmembrane helix</keyword>
<dbReference type="EMBL" id="JACONZ010000004">
    <property type="protein sequence ID" value="MBC5581953.1"/>
    <property type="molecule type" value="Genomic_DNA"/>
</dbReference>
<gene>
    <name evidence="14" type="ORF">H8S23_10575</name>
</gene>
<accession>A0A923IBK7</accession>
<evidence type="ECO:0000313" key="14">
    <source>
        <dbReference type="EMBL" id="MBC5581953.1"/>
    </source>
</evidence>
<keyword evidence="8 13" id="KW-0812">Transmembrane</keyword>
<reference evidence="14" key="1">
    <citation type="submission" date="2020-08" db="EMBL/GenBank/DDBJ databases">
        <title>Genome public.</title>
        <authorList>
            <person name="Liu C."/>
            <person name="Sun Q."/>
        </authorList>
    </citation>
    <scope>NUCLEOTIDE SEQUENCE</scope>
    <source>
        <strain evidence="14">BX8</strain>
    </source>
</reference>
<dbReference type="PIRSF" id="PIRSF006603">
    <property type="entry name" value="DinF"/>
    <property type="match status" value="1"/>
</dbReference>
<dbReference type="GO" id="GO:0006811">
    <property type="term" value="P:monoatomic ion transport"/>
    <property type="evidence" value="ECO:0007669"/>
    <property type="project" value="UniProtKB-KW"/>
</dbReference>
<comment type="caution">
    <text evidence="14">The sequence shown here is derived from an EMBL/GenBank/DDBJ whole genome shotgun (WGS) entry which is preliminary data.</text>
</comment>
<feature type="transmembrane region" description="Helical" evidence="13">
    <location>
        <begin position="165"/>
        <end position="186"/>
    </location>
</feature>
<dbReference type="InterPro" id="IPR002528">
    <property type="entry name" value="MATE_fam"/>
</dbReference>
<feature type="transmembrane region" description="Helical" evidence="13">
    <location>
        <begin position="192"/>
        <end position="214"/>
    </location>
</feature>
<feature type="transmembrane region" description="Helical" evidence="13">
    <location>
        <begin position="315"/>
        <end position="337"/>
    </location>
</feature>
<keyword evidence="15" id="KW-1185">Reference proteome</keyword>
<feature type="transmembrane region" description="Helical" evidence="13">
    <location>
        <begin position="282"/>
        <end position="303"/>
    </location>
</feature>
<evidence type="ECO:0000256" key="12">
    <source>
        <dbReference type="ARBA" id="ARBA00031636"/>
    </source>
</evidence>
<feature type="transmembrane region" description="Helical" evidence="13">
    <location>
        <begin position="419"/>
        <end position="439"/>
    </location>
</feature>
<dbReference type="Proteomes" id="UP000659630">
    <property type="component" value="Unassembled WGS sequence"/>
</dbReference>
<dbReference type="InterPro" id="IPR050222">
    <property type="entry name" value="MATE_MdtK"/>
</dbReference>
<keyword evidence="6" id="KW-0050">Antiport</keyword>
<protein>
    <recommendedName>
        <fullName evidence="4">Probable multidrug resistance protein NorM</fullName>
    </recommendedName>
    <alternativeName>
        <fullName evidence="12">Multidrug-efflux transporter</fullName>
    </alternativeName>
</protein>
<evidence type="ECO:0000256" key="2">
    <source>
        <dbReference type="ARBA" id="ARBA00004651"/>
    </source>
</evidence>
<comment type="function">
    <text evidence="1">Multidrug efflux pump.</text>
</comment>
<keyword evidence="11 13" id="KW-0472">Membrane</keyword>
<feature type="transmembrane region" description="Helical" evidence="13">
    <location>
        <begin position="357"/>
        <end position="378"/>
    </location>
</feature>
<dbReference type="InterPro" id="IPR048279">
    <property type="entry name" value="MdtK-like"/>
</dbReference>
<dbReference type="NCBIfam" id="TIGR00797">
    <property type="entry name" value="matE"/>
    <property type="match status" value="1"/>
</dbReference>
<evidence type="ECO:0000256" key="8">
    <source>
        <dbReference type="ARBA" id="ARBA00022692"/>
    </source>
</evidence>
<dbReference type="PANTHER" id="PTHR43298:SF2">
    <property type="entry name" value="FMN_FAD EXPORTER YEEO-RELATED"/>
    <property type="match status" value="1"/>
</dbReference>
<dbReference type="GO" id="GO:0015297">
    <property type="term" value="F:antiporter activity"/>
    <property type="evidence" value="ECO:0007669"/>
    <property type="project" value="UniProtKB-KW"/>
</dbReference>
<feature type="transmembrane region" description="Helical" evidence="13">
    <location>
        <begin position="250"/>
        <end position="276"/>
    </location>
</feature>
<evidence type="ECO:0000256" key="5">
    <source>
        <dbReference type="ARBA" id="ARBA00022448"/>
    </source>
</evidence>
<dbReference type="CDD" id="cd13138">
    <property type="entry name" value="MATE_yoeA_like"/>
    <property type="match status" value="1"/>
</dbReference>
<evidence type="ECO:0000256" key="6">
    <source>
        <dbReference type="ARBA" id="ARBA00022449"/>
    </source>
</evidence>
<evidence type="ECO:0000256" key="11">
    <source>
        <dbReference type="ARBA" id="ARBA00023136"/>
    </source>
</evidence>
<evidence type="ECO:0000256" key="10">
    <source>
        <dbReference type="ARBA" id="ARBA00023065"/>
    </source>
</evidence>
<feature type="transmembrane region" description="Helical" evidence="13">
    <location>
        <begin position="385"/>
        <end position="407"/>
    </location>
</feature>
<evidence type="ECO:0000256" key="4">
    <source>
        <dbReference type="ARBA" id="ARBA00020268"/>
    </source>
</evidence>
<keyword evidence="7" id="KW-1003">Cell membrane</keyword>
<feature type="transmembrane region" description="Helical" evidence="13">
    <location>
        <begin position="135"/>
        <end position="153"/>
    </location>
</feature>
<keyword evidence="10" id="KW-0406">Ion transport</keyword>
<keyword evidence="5" id="KW-0813">Transport</keyword>
<evidence type="ECO:0000256" key="13">
    <source>
        <dbReference type="SAM" id="Phobius"/>
    </source>
</evidence>
<organism evidence="14 15">
    <name type="scientific">Anaerofilum hominis</name>
    <dbReference type="NCBI Taxonomy" id="2763016"/>
    <lineage>
        <taxon>Bacteria</taxon>
        <taxon>Bacillati</taxon>
        <taxon>Bacillota</taxon>
        <taxon>Clostridia</taxon>
        <taxon>Eubacteriales</taxon>
        <taxon>Oscillospiraceae</taxon>
        <taxon>Anaerofilum</taxon>
    </lineage>
</organism>
<dbReference type="Pfam" id="PF01554">
    <property type="entry name" value="MatE"/>
    <property type="match status" value="2"/>
</dbReference>
<proteinExistence type="inferred from homology"/>
<dbReference type="GO" id="GO:0005886">
    <property type="term" value="C:plasma membrane"/>
    <property type="evidence" value="ECO:0007669"/>
    <property type="project" value="UniProtKB-SubCell"/>
</dbReference>
<sequence length="449" mass="47038">MSQTQNFTQGKILAPLLKFTLPVLLALCLQAMYGAVDLLVVGRFGAAADVSAVSTGSQIMQTITFLVNSLAMGATILLAQKIGQGRKAEAGGVIGSAICLFAALAAAMLVVMELAAGALAVLMQAPAEAYAGTVTYVRVCSGGLPFIVAYNVLGGVFRGMGDSKTPLFTVSVACAVNIAGDLIFVAGFGMGVAGAALATVLAQAVSVALCLLVTKRRGLPFPFSRRDIRFDRANISRMLRLGAPIALQELLVSISFLVILAIVNSLGVIASAGVGVAEKLCAFIMMVPSAYMQSLSAFVGQNIGAGQPARAKRAMLYGMAAAFAFSVVMAALAFFKGDALAGIFARDPQVVAAAWDYLRAYAIDTLMVSFLFCFCGYFNGSGETAFVMVQGIVGAFLVRIPVSYFMGTLRPVSLFRVGLATPASTLVQILLCIGYFIWVERRTRGQRGR</sequence>
<dbReference type="PANTHER" id="PTHR43298">
    <property type="entry name" value="MULTIDRUG RESISTANCE PROTEIN NORM-RELATED"/>
    <property type="match status" value="1"/>
</dbReference>
<evidence type="ECO:0000256" key="7">
    <source>
        <dbReference type="ARBA" id="ARBA00022475"/>
    </source>
</evidence>
<comment type="subcellular location">
    <subcellularLocation>
        <location evidence="2">Cell membrane</location>
        <topology evidence="2">Multi-pass membrane protein</topology>
    </subcellularLocation>
</comment>
<dbReference type="AlphaFoldDB" id="A0A923IBK7"/>
<dbReference type="GO" id="GO:0042910">
    <property type="term" value="F:xenobiotic transmembrane transporter activity"/>
    <property type="evidence" value="ECO:0007669"/>
    <property type="project" value="InterPro"/>
</dbReference>
<evidence type="ECO:0000256" key="1">
    <source>
        <dbReference type="ARBA" id="ARBA00003408"/>
    </source>
</evidence>
<name>A0A923IBK7_9FIRM</name>
<feature type="transmembrane region" description="Helical" evidence="13">
    <location>
        <begin position="59"/>
        <end position="78"/>
    </location>
</feature>
<evidence type="ECO:0000256" key="9">
    <source>
        <dbReference type="ARBA" id="ARBA00022989"/>
    </source>
</evidence>
<feature type="transmembrane region" description="Helical" evidence="13">
    <location>
        <begin position="90"/>
        <end position="123"/>
    </location>
</feature>